<dbReference type="InterPro" id="IPR001387">
    <property type="entry name" value="Cro/C1-type_HTH"/>
</dbReference>
<name>A0A9W6JSC5_9HYPH</name>
<dbReference type="CDD" id="cd00093">
    <property type="entry name" value="HTH_XRE"/>
    <property type="match status" value="1"/>
</dbReference>
<feature type="region of interest" description="Disordered" evidence="1">
    <location>
        <begin position="78"/>
        <end position="108"/>
    </location>
</feature>
<evidence type="ECO:0000313" key="3">
    <source>
        <dbReference type="Proteomes" id="UP001143330"/>
    </source>
</evidence>
<evidence type="ECO:0008006" key="4">
    <source>
        <dbReference type="Google" id="ProtNLM"/>
    </source>
</evidence>
<gene>
    <name evidence="2" type="ORF">GCM10017653_10040</name>
</gene>
<dbReference type="RefSeq" id="WP_213365369.1">
    <property type="nucleotide sequence ID" value="NZ_BSFM01000005.1"/>
</dbReference>
<evidence type="ECO:0000256" key="1">
    <source>
        <dbReference type="SAM" id="MobiDB-lite"/>
    </source>
</evidence>
<dbReference type="GO" id="GO:0003677">
    <property type="term" value="F:DNA binding"/>
    <property type="evidence" value="ECO:0007669"/>
    <property type="project" value="InterPro"/>
</dbReference>
<reference evidence="2" key="1">
    <citation type="journal article" date="2014" name="Int. J. Syst. Evol. Microbiol.">
        <title>Complete genome sequence of Corynebacterium casei LMG S-19264T (=DSM 44701T), isolated from a smear-ripened cheese.</title>
        <authorList>
            <consortium name="US DOE Joint Genome Institute (JGI-PGF)"/>
            <person name="Walter F."/>
            <person name="Albersmeier A."/>
            <person name="Kalinowski J."/>
            <person name="Ruckert C."/>
        </authorList>
    </citation>
    <scope>NUCLEOTIDE SEQUENCE</scope>
    <source>
        <strain evidence="2">VKM B-2789</strain>
    </source>
</reference>
<organism evidence="2 3">
    <name type="scientific">Ancylobacter defluvii</name>
    <dbReference type="NCBI Taxonomy" id="1282440"/>
    <lineage>
        <taxon>Bacteria</taxon>
        <taxon>Pseudomonadati</taxon>
        <taxon>Pseudomonadota</taxon>
        <taxon>Alphaproteobacteria</taxon>
        <taxon>Hyphomicrobiales</taxon>
        <taxon>Xanthobacteraceae</taxon>
        <taxon>Ancylobacter</taxon>
    </lineage>
</organism>
<evidence type="ECO:0000313" key="2">
    <source>
        <dbReference type="EMBL" id="GLK82935.1"/>
    </source>
</evidence>
<dbReference type="Gene3D" id="1.10.260.40">
    <property type="entry name" value="lambda repressor-like DNA-binding domains"/>
    <property type="match status" value="1"/>
</dbReference>
<dbReference type="AlphaFoldDB" id="A0A9W6JSC5"/>
<comment type="caution">
    <text evidence="2">The sequence shown here is derived from an EMBL/GenBank/DDBJ whole genome shotgun (WGS) entry which is preliminary data.</text>
</comment>
<accession>A0A9W6JSC5</accession>
<proteinExistence type="predicted"/>
<sequence>MADPLDSGVPALGAEQCRAARAMLGWSVGDLAGHAGVTGGYVEAFEQGREPGDGNDPNESVRMRRALEHAGIEFIDAGLPSAGGGPGLRLRSTPSYIQPENLSSANDV</sequence>
<feature type="compositionally biased region" description="Polar residues" evidence="1">
    <location>
        <begin position="93"/>
        <end position="108"/>
    </location>
</feature>
<keyword evidence="3" id="KW-1185">Reference proteome</keyword>
<dbReference type="EMBL" id="BSFM01000005">
    <property type="protein sequence ID" value="GLK82935.1"/>
    <property type="molecule type" value="Genomic_DNA"/>
</dbReference>
<reference evidence="2" key="2">
    <citation type="submission" date="2023-01" db="EMBL/GenBank/DDBJ databases">
        <authorList>
            <person name="Sun Q."/>
            <person name="Evtushenko L."/>
        </authorList>
    </citation>
    <scope>NUCLEOTIDE SEQUENCE</scope>
    <source>
        <strain evidence="2">VKM B-2789</strain>
    </source>
</reference>
<protein>
    <recommendedName>
        <fullName evidence="4">Transcriptional regulator</fullName>
    </recommendedName>
</protein>
<dbReference type="InterPro" id="IPR010982">
    <property type="entry name" value="Lambda_DNA-bd_dom_sf"/>
</dbReference>
<dbReference type="Proteomes" id="UP001143330">
    <property type="component" value="Unassembled WGS sequence"/>
</dbReference>